<evidence type="ECO:0000256" key="3">
    <source>
        <dbReference type="ARBA" id="ARBA00022898"/>
    </source>
</evidence>
<dbReference type="InterPro" id="IPR015422">
    <property type="entry name" value="PyrdxlP-dep_Trfase_small"/>
</dbReference>
<evidence type="ECO:0000259" key="6">
    <source>
        <dbReference type="Pfam" id="PF00266"/>
    </source>
</evidence>
<dbReference type="OrthoDB" id="389074at2"/>
<dbReference type="GO" id="GO:0019265">
    <property type="term" value="P:glycine biosynthetic process, by transamination of glyoxylate"/>
    <property type="evidence" value="ECO:0007669"/>
    <property type="project" value="TreeGrafter"/>
</dbReference>
<dbReference type="InterPro" id="IPR000192">
    <property type="entry name" value="Aminotrans_V_dom"/>
</dbReference>
<keyword evidence="7" id="KW-0808">Transferase</keyword>
<organism evidence="7 8">
    <name type="scientific">Pacificitalea manganoxidans</name>
    <dbReference type="NCBI Taxonomy" id="1411902"/>
    <lineage>
        <taxon>Bacteria</taxon>
        <taxon>Pseudomonadati</taxon>
        <taxon>Pseudomonadota</taxon>
        <taxon>Alphaproteobacteria</taxon>
        <taxon>Rhodobacterales</taxon>
        <taxon>Paracoccaceae</taxon>
        <taxon>Pacificitalea</taxon>
    </lineage>
</organism>
<protein>
    <submittedName>
        <fullName evidence="7">Aminotransferase</fullName>
    </submittedName>
</protein>
<name>A0A291LYQ6_9RHOB</name>
<dbReference type="Pfam" id="PF00266">
    <property type="entry name" value="Aminotran_5"/>
    <property type="match status" value="1"/>
</dbReference>
<dbReference type="PIRSF" id="PIRSF000524">
    <property type="entry name" value="SPT"/>
    <property type="match status" value="1"/>
</dbReference>
<feature type="modified residue" description="N6-(pyridoxal phosphate)lysine" evidence="5">
    <location>
        <position position="198"/>
    </location>
</feature>
<evidence type="ECO:0000313" key="8">
    <source>
        <dbReference type="Proteomes" id="UP000219050"/>
    </source>
</evidence>
<evidence type="ECO:0000256" key="2">
    <source>
        <dbReference type="ARBA" id="ARBA00009236"/>
    </source>
</evidence>
<dbReference type="Proteomes" id="UP000219050">
    <property type="component" value="Chromosome"/>
</dbReference>
<feature type="binding site" evidence="4">
    <location>
        <position position="353"/>
    </location>
    <ligand>
        <name>substrate</name>
    </ligand>
</feature>
<keyword evidence="7" id="KW-0032">Aminotransferase</keyword>
<dbReference type="KEGG" id="cmag:CBW24_07340"/>
<accession>A0A291LYQ6</accession>
<evidence type="ECO:0000256" key="1">
    <source>
        <dbReference type="ARBA" id="ARBA00001933"/>
    </source>
</evidence>
<dbReference type="GO" id="GO:0004760">
    <property type="term" value="F:L-serine-pyruvate transaminase activity"/>
    <property type="evidence" value="ECO:0007669"/>
    <property type="project" value="TreeGrafter"/>
</dbReference>
<dbReference type="AlphaFoldDB" id="A0A291LYQ6"/>
<dbReference type="InterPro" id="IPR015424">
    <property type="entry name" value="PyrdxlP-dep_Trfase"/>
</dbReference>
<evidence type="ECO:0000313" key="7">
    <source>
        <dbReference type="EMBL" id="ATI41829.1"/>
    </source>
</evidence>
<dbReference type="PANTHER" id="PTHR21152">
    <property type="entry name" value="AMINOTRANSFERASE CLASS V"/>
    <property type="match status" value="1"/>
</dbReference>
<dbReference type="Gene3D" id="3.40.640.10">
    <property type="entry name" value="Type I PLP-dependent aspartate aminotransferase-like (Major domain)"/>
    <property type="match status" value="1"/>
</dbReference>
<dbReference type="EMBL" id="CP021404">
    <property type="protein sequence ID" value="ATI41829.1"/>
    <property type="molecule type" value="Genomic_DNA"/>
</dbReference>
<gene>
    <name evidence="7" type="ORF">CBW24_07340</name>
</gene>
<dbReference type="InterPro" id="IPR015421">
    <property type="entry name" value="PyrdxlP-dep_Trfase_major"/>
</dbReference>
<proteinExistence type="inferred from homology"/>
<keyword evidence="8" id="KW-1185">Reference proteome</keyword>
<comment type="similarity">
    <text evidence="2">Belongs to the class-V pyridoxal-phosphate-dependent aminotransferase family.</text>
</comment>
<keyword evidence="3 5" id="KW-0663">Pyridoxal phosphate</keyword>
<dbReference type="Gene3D" id="3.90.1150.10">
    <property type="entry name" value="Aspartate Aminotransferase, domain 1"/>
    <property type="match status" value="1"/>
</dbReference>
<feature type="domain" description="Aminotransferase class V" evidence="6">
    <location>
        <begin position="73"/>
        <end position="313"/>
    </location>
</feature>
<sequence length="401" mass="42764">MTLAHGRQYLAIPGPSVMPDRVLQAMHRAAPNIYTGELHDMVGGMIPDLRALARTRHNVAIYIANGHGAWDASLANTVNRGERVLVLATGRFGLGWGDAARGMGIETETLDFGKQSTIDPDQLSAALAAPGAGDYKAVLMVQTDTSTSVKNEVQAVRAALDAAGHPALLMVDCMASLGCDPFEMDDWGVDVMVAGCQKGLMTPPGLGFVFFNDRAAAQRETVQFVPRYWDWKPRADPQEFYQYFGGTAATHHAYGLRAALDMIGEEGLENVWSRHATLARAVWAAAEIWGADGPIRLNIADPALRAHSVTAFRTGMPYGRLLRDWVTENAGVTLGIGVGMNTPEDPRADGYFRIGHMGHVNAHMILGVLGVIEAGLIALDIPHGQGAVAAAAKVCAAHPAG</sequence>
<evidence type="ECO:0000256" key="4">
    <source>
        <dbReference type="PIRSR" id="PIRSR000524-1"/>
    </source>
</evidence>
<dbReference type="PANTHER" id="PTHR21152:SF40">
    <property type="entry name" value="ALANINE--GLYOXYLATE AMINOTRANSFERASE"/>
    <property type="match status" value="1"/>
</dbReference>
<evidence type="ECO:0000256" key="5">
    <source>
        <dbReference type="PIRSR" id="PIRSR000524-50"/>
    </source>
</evidence>
<dbReference type="RefSeq" id="WP_097373165.1">
    <property type="nucleotide sequence ID" value="NZ_CP021404.1"/>
</dbReference>
<reference evidence="7 8" key="1">
    <citation type="submission" date="2017-05" db="EMBL/GenBank/DDBJ databases">
        <title>Comparative genomic and metabolic analysis of manganese-oxidizing mechanisms in Celeribater manganoxidans DY25T: its adaption to the environment of polymetallic nodule.</title>
        <authorList>
            <person name="Wang X."/>
        </authorList>
    </citation>
    <scope>NUCLEOTIDE SEQUENCE [LARGE SCALE GENOMIC DNA]</scope>
    <source>
        <strain evidence="7 8">DY25</strain>
    </source>
</reference>
<dbReference type="SUPFAM" id="SSF53383">
    <property type="entry name" value="PLP-dependent transferases"/>
    <property type="match status" value="1"/>
</dbReference>
<dbReference type="InterPro" id="IPR024169">
    <property type="entry name" value="SP_NH2Trfase/AEP_transaminase"/>
</dbReference>
<comment type="cofactor">
    <cofactor evidence="1 5">
        <name>pyridoxal 5'-phosphate</name>
        <dbReference type="ChEBI" id="CHEBI:597326"/>
    </cofactor>
</comment>
<dbReference type="GO" id="GO:0008453">
    <property type="term" value="F:alanine-glyoxylate transaminase activity"/>
    <property type="evidence" value="ECO:0007669"/>
    <property type="project" value="TreeGrafter"/>
</dbReference>